<evidence type="ECO:0000259" key="2">
    <source>
        <dbReference type="Pfam" id="PF12891"/>
    </source>
</evidence>
<keyword evidence="4" id="KW-1185">Reference proteome</keyword>
<keyword evidence="1" id="KW-0732">Signal</keyword>
<gene>
    <name evidence="3" type="ORF">N4264_10945</name>
</gene>
<feature type="domain" description="Glycoside hydrolase family 44 catalytic" evidence="2">
    <location>
        <begin position="229"/>
        <end position="491"/>
    </location>
</feature>
<dbReference type="Gene3D" id="3.20.20.80">
    <property type="entry name" value="Glycosidases"/>
    <property type="match status" value="1"/>
</dbReference>
<dbReference type="RefSeq" id="WP_261697067.1">
    <property type="nucleotide sequence ID" value="NZ_CP104694.1"/>
</dbReference>
<dbReference type="Gene3D" id="2.60.40.1180">
    <property type="entry name" value="Golgi alpha-mannosidase II"/>
    <property type="match status" value="1"/>
</dbReference>
<evidence type="ECO:0000256" key="1">
    <source>
        <dbReference type="SAM" id="SignalP"/>
    </source>
</evidence>
<dbReference type="InterPro" id="IPR017853">
    <property type="entry name" value="GH"/>
</dbReference>
<name>A0ABY6BJC8_9GAMM</name>
<dbReference type="Pfam" id="PF12891">
    <property type="entry name" value="Glyco_hydro_44"/>
    <property type="match status" value="1"/>
</dbReference>
<dbReference type="InterPro" id="IPR013780">
    <property type="entry name" value="Glyco_hydro_b"/>
</dbReference>
<feature type="chain" id="PRO_5047548365" evidence="1">
    <location>
        <begin position="18"/>
        <end position="724"/>
    </location>
</feature>
<dbReference type="Gene3D" id="2.60.120.430">
    <property type="entry name" value="Galactose-binding lectin"/>
    <property type="match status" value="1"/>
</dbReference>
<proteinExistence type="predicted"/>
<dbReference type="GO" id="GO:0016787">
    <property type="term" value="F:hydrolase activity"/>
    <property type="evidence" value="ECO:0007669"/>
    <property type="project" value="UniProtKB-KW"/>
</dbReference>
<evidence type="ECO:0000313" key="3">
    <source>
        <dbReference type="EMBL" id="UXI70116.1"/>
    </source>
</evidence>
<organism evidence="3 4">
    <name type="scientific">Tahibacter amnicola</name>
    <dbReference type="NCBI Taxonomy" id="2976241"/>
    <lineage>
        <taxon>Bacteria</taxon>
        <taxon>Pseudomonadati</taxon>
        <taxon>Pseudomonadota</taxon>
        <taxon>Gammaproteobacteria</taxon>
        <taxon>Lysobacterales</taxon>
        <taxon>Rhodanobacteraceae</taxon>
        <taxon>Tahibacter</taxon>
    </lineage>
</organism>
<dbReference type="Proteomes" id="UP001064632">
    <property type="component" value="Chromosome"/>
</dbReference>
<protein>
    <submittedName>
        <fullName evidence="3">Glycoside hydrolase family 44 protein</fullName>
    </submittedName>
</protein>
<dbReference type="InterPro" id="IPR024745">
    <property type="entry name" value="GH44_cat"/>
</dbReference>
<dbReference type="SUPFAM" id="SSF51445">
    <property type="entry name" value="(Trans)glycosidases"/>
    <property type="match status" value="1"/>
</dbReference>
<sequence>MRNGLWLWLLACAPVSAQTSVPVYTDSLQSDFQNWSWGTHALNNATPVHGGSQSIRFDPADWGGLLFARPQSSINIAGVASLTFWIHGGSAGNQVLKLALINGETRVAEFDVAPRTAGGITAGTWHLFTLPFNASTGLTGGEFNKLQIMDFTGGSQPAVYIDDIVFNGRPIQSVTQTVTVNLGVNRRPINPDIYGVNFGSTAQHADLRYPVRRHGGNATTRENWQFDTHSTASDWFYMNIPDGNGTGLPGNSTINQFIDITRQYGGEPLITASMIGWTPKDRVKRWGFSIAKYGPQLSNECLAAGNPDWCTADAGNGLCNPQVNTTGYCVANPNGSNPPGFIRNNDPADTSIPITPAFNAQRLAHIASRPGGPARYVSLDNEIMLWHLTHGDVHPQPVSYDELWTRTLQYADAMKMQDPYVKLFGPVTWGWCDLFTSAQDASRGVSCVTGPDRDAHQGMPLAEWYLKKVCDYQSTNGVRLVDYLDVHYYPQGDETHDLAGTNPDHVDESPETAAWRLQSLKELYDPNYTSPSWIRDKPRLIPRLREWIDARCPGTKLAITEYKWGPDSGATGALAQAEVLAIFGREGVDLATRWVAPAEGSYAEDAFRMYLDYDGANSRVVGDSVQALSSDVDALGAYAVHQAGQKVFVLLFNKSTSPQDITVNLSTPLTGSWRMYRFDGAHHYAQAGTGSIAGNSLVIPAVPARSASLLVLPESDVLFRNGFQ</sequence>
<feature type="signal peptide" evidence="1">
    <location>
        <begin position="1"/>
        <end position="17"/>
    </location>
</feature>
<keyword evidence="3" id="KW-0378">Hydrolase</keyword>
<dbReference type="EMBL" id="CP104694">
    <property type="protein sequence ID" value="UXI70116.1"/>
    <property type="molecule type" value="Genomic_DNA"/>
</dbReference>
<evidence type="ECO:0000313" key="4">
    <source>
        <dbReference type="Proteomes" id="UP001064632"/>
    </source>
</evidence>
<accession>A0ABY6BJC8</accession>
<reference evidence="3" key="1">
    <citation type="submission" date="2022-09" db="EMBL/GenBank/DDBJ databases">
        <title>Tahibacter sp. nov., isolated from a fresh water.</title>
        <authorList>
            <person name="Baek J.H."/>
            <person name="Lee J.K."/>
            <person name="Kim J.M."/>
            <person name="Jeon C.O."/>
        </authorList>
    </citation>
    <scope>NUCLEOTIDE SEQUENCE</scope>
    <source>
        <strain evidence="3">W38</strain>
    </source>
</reference>